<accession>A0A0C2X2M0</accession>
<dbReference type="Proteomes" id="UP000054549">
    <property type="component" value="Unassembled WGS sequence"/>
</dbReference>
<evidence type="ECO:0000313" key="1">
    <source>
        <dbReference type="EMBL" id="KIL62953.1"/>
    </source>
</evidence>
<name>A0A0C2X2M0_AMAMK</name>
<dbReference type="EMBL" id="KN818264">
    <property type="protein sequence ID" value="KIL62953.1"/>
    <property type="molecule type" value="Genomic_DNA"/>
</dbReference>
<sequence length="62" mass="6852">MSRSVTNVLRAAQFFTSGLAACDSESSYRQVDRQQAAMKLVAKKSANAVDIYQEQHGDDDIK</sequence>
<keyword evidence="2" id="KW-1185">Reference proteome</keyword>
<organism evidence="1 2">
    <name type="scientific">Amanita muscaria (strain Koide BX008)</name>
    <dbReference type="NCBI Taxonomy" id="946122"/>
    <lineage>
        <taxon>Eukaryota</taxon>
        <taxon>Fungi</taxon>
        <taxon>Dikarya</taxon>
        <taxon>Basidiomycota</taxon>
        <taxon>Agaricomycotina</taxon>
        <taxon>Agaricomycetes</taxon>
        <taxon>Agaricomycetidae</taxon>
        <taxon>Agaricales</taxon>
        <taxon>Pluteineae</taxon>
        <taxon>Amanitaceae</taxon>
        <taxon>Amanita</taxon>
    </lineage>
</organism>
<dbReference type="HOGENOM" id="CLU_2903732_0_0_1"/>
<protein>
    <submittedName>
        <fullName evidence="1">Uncharacterized protein</fullName>
    </submittedName>
</protein>
<dbReference type="InParanoid" id="A0A0C2X2M0"/>
<dbReference type="PROSITE" id="PS51257">
    <property type="entry name" value="PROKAR_LIPOPROTEIN"/>
    <property type="match status" value="1"/>
</dbReference>
<evidence type="ECO:0000313" key="2">
    <source>
        <dbReference type="Proteomes" id="UP000054549"/>
    </source>
</evidence>
<proteinExistence type="predicted"/>
<dbReference type="AlphaFoldDB" id="A0A0C2X2M0"/>
<reference evidence="1 2" key="1">
    <citation type="submission" date="2014-04" db="EMBL/GenBank/DDBJ databases">
        <title>Evolutionary Origins and Diversification of the Mycorrhizal Mutualists.</title>
        <authorList>
            <consortium name="DOE Joint Genome Institute"/>
            <consortium name="Mycorrhizal Genomics Consortium"/>
            <person name="Kohler A."/>
            <person name="Kuo A."/>
            <person name="Nagy L.G."/>
            <person name="Floudas D."/>
            <person name="Copeland A."/>
            <person name="Barry K.W."/>
            <person name="Cichocki N."/>
            <person name="Veneault-Fourrey C."/>
            <person name="LaButti K."/>
            <person name="Lindquist E.A."/>
            <person name="Lipzen A."/>
            <person name="Lundell T."/>
            <person name="Morin E."/>
            <person name="Murat C."/>
            <person name="Riley R."/>
            <person name="Ohm R."/>
            <person name="Sun H."/>
            <person name="Tunlid A."/>
            <person name="Henrissat B."/>
            <person name="Grigoriev I.V."/>
            <person name="Hibbett D.S."/>
            <person name="Martin F."/>
        </authorList>
    </citation>
    <scope>NUCLEOTIDE SEQUENCE [LARGE SCALE GENOMIC DNA]</scope>
    <source>
        <strain evidence="1 2">Koide BX008</strain>
    </source>
</reference>
<gene>
    <name evidence="1" type="ORF">M378DRAFT_165013</name>
</gene>